<name>A0A0F9F2I3_9ZZZZ</name>
<dbReference type="PROSITE" id="PS00152">
    <property type="entry name" value="ATPASE_ALPHA_BETA"/>
    <property type="match status" value="1"/>
</dbReference>
<dbReference type="SUPFAM" id="SSF52540">
    <property type="entry name" value="P-loop containing nucleoside triphosphate hydrolases"/>
    <property type="match status" value="1"/>
</dbReference>
<reference evidence="7" key="1">
    <citation type="journal article" date="2015" name="Nature">
        <title>Complex archaea that bridge the gap between prokaryotes and eukaryotes.</title>
        <authorList>
            <person name="Spang A."/>
            <person name="Saw J.H."/>
            <person name="Jorgensen S.L."/>
            <person name="Zaremba-Niedzwiedzka K."/>
            <person name="Martijn J."/>
            <person name="Lind A.E."/>
            <person name="van Eijk R."/>
            <person name="Schleper C."/>
            <person name="Guy L."/>
            <person name="Ettema T.J."/>
        </authorList>
    </citation>
    <scope>NUCLEOTIDE SEQUENCE</scope>
</reference>
<protein>
    <recommendedName>
        <fullName evidence="8">ATPase F1/V1/A1 complex alpha/beta subunit nucleotide-binding domain-containing protein</fullName>
    </recommendedName>
</protein>
<dbReference type="Pfam" id="PF00006">
    <property type="entry name" value="ATP-synt_ab"/>
    <property type="match status" value="1"/>
</dbReference>
<accession>A0A0F9F2I3</accession>
<dbReference type="Gene3D" id="1.20.1270.330">
    <property type="match status" value="1"/>
</dbReference>
<dbReference type="AlphaFoldDB" id="A0A0F9F2I3"/>
<dbReference type="InterPro" id="IPR020003">
    <property type="entry name" value="ATPase_a/bsu_AS"/>
</dbReference>
<organism evidence="7">
    <name type="scientific">marine sediment metagenome</name>
    <dbReference type="NCBI Taxonomy" id="412755"/>
    <lineage>
        <taxon>unclassified sequences</taxon>
        <taxon>metagenomes</taxon>
        <taxon>ecological metagenomes</taxon>
    </lineage>
</organism>
<comment type="caution">
    <text evidence="7">The sequence shown here is derived from an EMBL/GenBank/DDBJ whole genome shotgun (WGS) entry which is preliminary data.</text>
</comment>
<keyword evidence="4" id="KW-1278">Translocase</keyword>
<dbReference type="PANTHER" id="PTHR15184">
    <property type="entry name" value="ATP SYNTHASE"/>
    <property type="match status" value="1"/>
</dbReference>
<feature type="domain" description="ATPase F1/V1/A1 complex alpha/beta subunit nucleotide-binding" evidence="5">
    <location>
        <begin position="1"/>
        <end position="41"/>
    </location>
</feature>
<dbReference type="PANTHER" id="PTHR15184:SF9">
    <property type="entry name" value="SPI-1 TYPE 3 SECRETION SYSTEM ATPASE"/>
    <property type="match status" value="1"/>
</dbReference>
<sequence length="147" mass="16193">DDMTDPVADSARSLLDGHVVLSRKLAELGHYPAVDPLASVSRLMNSVVSKEHLLASQRFKAIYATYQGAEDMINIGALAPGANRRIDRAVSLIDRVNEFLLQPIGQRCEFQQTVKWLLDITKSWDFLLPAEQDLPPEVPAGPNEADA</sequence>
<keyword evidence="1" id="KW-0813">Transport</keyword>
<evidence type="ECO:0000313" key="7">
    <source>
        <dbReference type="EMBL" id="KKL80564.1"/>
    </source>
</evidence>
<proteinExistence type="predicted"/>
<dbReference type="EMBL" id="LAZR01022810">
    <property type="protein sequence ID" value="KKL80564.1"/>
    <property type="molecule type" value="Genomic_DNA"/>
</dbReference>
<evidence type="ECO:0008006" key="8">
    <source>
        <dbReference type="Google" id="ProtNLM"/>
    </source>
</evidence>
<dbReference type="Pfam" id="PF18269">
    <property type="entry name" value="T3SS_ATPase_C"/>
    <property type="match status" value="1"/>
</dbReference>
<keyword evidence="2" id="KW-0547">Nucleotide-binding</keyword>
<feature type="domain" description="T3SS EscN ATPase C-terminal" evidence="6">
    <location>
        <begin position="48"/>
        <end position="117"/>
    </location>
</feature>
<evidence type="ECO:0000256" key="4">
    <source>
        <dbReference type="ARBA" id="ARBA00022967"/>
    </source>
</evidence>
<dbReference type="GO" id="GO:0046933">
    <property type="term" value="F:proton-transporting ATP synthase activity, rotational mechanism"/>
    <property type="evidence" value="ECO:0007669"/>
    <property type="project" value="TreeGrafter"/>
</dbReference>
<dbReference type="GO" id="GO:0005524">
    <property type="term" value="F:ATP binding"/>
    <property type="evidence" value="ECO:0007669"/>
    <property type="project" value="UniProtKB-KW"/>
</dbReference>
<dbReference type="InterPro" id="IPR027417">
    <property type="entry name" value="P-loop_NTPase"/>
</dbReference>
<keyword evidence="3" id="KW-0067">ATP-binding</keyword>
<feature type="non-terminal residue" evidence="7">
    <location>
        <position position="1"/>
    </location>
</feature>
<evidence type="ECO:0000256" key="2">
    <source>
        <dbReference type="ARBA" id="ARBA00022741"/>
    </source>
</evidence>
<evidence type="ECO:0000256" key="3">
    <source>
        <dbReference type="ARBA" id="ARBA00022840"/>
    </source>
</evidence>
<dbReference type="InterPro" id="IPR050053">
    <property type="entry name" value="ATPase_alpha/beta_chains"/>
</dbReference>
<evidence type="ECO:0000259" key="5">
    <source>
        <dbReference type="Pfam" id="PF00006"/>
    </source>
</evidence>
<evidence type="ECO:0000259" key="6">
    <source>
        <dbReference type="Pfam" id="PF18269"/>
    </source>
</evidence>
<dbReference type="Gene3D" id="3.40.50.300">
    <property type="entry name" value="P-loop containing nucleotide triphosphate hydrolases"/>
    <property type="match status" value="1"/>
</dbReference>
<gene>
    <name evidence="7" type="ORF">LCGC14_2003470</name>
</gene>
<evidence type="ECO:0000256" key="1">
    <source>
        <dbReference type="ARBA" id="ARBA00022448"/>
    </source>
</evidence>
<dbReference type="InterPro" id="IPR040627">
    <property type="entry name" value="T3SS_ATPase_C"/>
</dbReference>
<dbReference type="InterPro" id="IPR000194">
    <property type="entry name" value="ATPase_F1/V1/A1_a/bsu_nucl-bd"/>
</dbReference>